<dbReference type="EMBL" id="JUIW01000003">
    <property type="protein sequence ID" value="RYJ44532.1"/>
    <property type="molecule type" value="Genomic_DNA"/>
</dbReference>
<reference evidence="2 3" key="1">
    <citation type="submission" date="2014-12" db="EMBL/GenBank/DDBJ databases">
        <title>Genome sequence of Flavobacterium beibuense RSKm HC5.</title>
        <authorList>
            <person name="Kim J.F."/>
            <person name="Song J.Y."/>
            <person name="Kwak M.-J."/>
            <person name="Lee S.-W."/>
        </authorList>
    </citation>
    <scope>NUCLEOTIDE SEQUENCE [LARGE SCALE GENOMIC DNA]</scope>
    <source>
        <strain evidence="2 3">RSKm HC5</strain>
    </source>
</reference>
<keyword evidence="1" id="KW-0732">Signal</keyword>
<evidence type="ECO:0000313" key="3">
    <source>
        <dbReference type="Proteomes" id="UP000289775"/>
    </source>
</evidence>
<organism evidence="2 3">
    <name type="scientific">Flavobacterium beibuense</name>
    <dbReference type="NCBI Taxonomy" id="657326"/>
    <lineage>
        <taxon>Bacteria</taxon>
        <taxon>Pseudomonadati</taxon>
        <taxon>Bacteroidota</taxon>
        <taxon>Flavobacteriia</taxon>
        <taxon>Flavobacteriales</taxon>
        <taxon>Flavobacteriaceae</taxon>
        <taxon>Flavobacterium</taxon>
    </lineage>
</organism>
<accession>A0A444WFG7</accession>
<feature type="signal peptide" evidence="1">
    <location>
        <begin position="1"/>
        <end position="18"/>
    </location>
</feature>
<feature type="chain" id="PRO_5019347169" evidence="1">
    <location>
        <begin position="19"/>
        <end position="278"/>
    </location>
</feature>
<gene>
    <name evidence="2" type="ORF">NU09_1142</name>
</gene>
<proteinExistence type="predicted"/>
<dbReference type="RefSeq" id="WP_129750288.1">
    <property type="nucleotide sequence ID" value="NZ_JUIW01000003.1"/>
</dbReference>
<protein>
    <submittedName>
        <fullName evidence="2">Uncharacterized protein</fullName>
    </submittedName>
</protein>
<evidence type="ECO:0000256" key="1">
    <source>
        <dbReference type="SAM" id="SignalP"/>
    </source>
</evidence>
<sequence>MKNLSLLFALLFSLVVSAQETRRAEIFPNNHPEILIGKTVKVKPLPEKFRDKGYPNFYTDALAMKTYSKIDYKKSSADSLENKVFKVVSNDTKYPEILKLESAEGEIIYYELNKYDKSEYYFEVEGDLDLPEGFYCEYFQPGLDEGKKMSKMTKSIWGVIVWLHNNIQTDKLEVDLMLAMPTTASKGVTVIFDNGEKLELPNIKLDGKLNDGSREHKNCIYKITTDKEKKLFTENIITTIIFGKEKTPVNSDIPSMHGEIIRGVVECSFKTIEEKNKL</sequence>
<dbReference type="AlphaFoldDB" id="A0A444WFG7"/>
<dbReference type="OrthoDB" id="1339132at2"/>
<evidence type="ECO:0000313" key="2">
    <source>
        <dbReference type="EMBL" id="RYJ44532.1"/>
    </source>
</evidence>
<comment type="caution">
    <text evidence="2">The sequence shown here is derived from an EMBL/GenBank/DDBJ whole genome shotgun (WGS) entry which is preliminary data.</text>
</comment>
<name>A0A444WFG7_9FLAO</name>
<keyword evidence="3" id="KW-1185">Reference proteome</keyword>
<dbReference type="Proteomes" id="UP000289775">
    <property type="component" value="Unassembled WGS sequence"/>
</dbReference>